<dbReference type="InterPro" id="IPR036291">
    <property type="entry name" value="NAD(P)-bd_dom_sf"/>
</dbReference>
<dbReference type="GO" id="GO:0050661">
    <property type="term" value="F:NADP binding"/>
    <property type="evidence" value="ECO:0007669"/>
    <property type="project" value="TreeGrafter"/>
</dbReference>
<dbReference type="Gene3D" id="3.40.50.720">
    <property type="entry name" value="NAD(P)-binding Rossmann-like Domain"/>
    <property type="match status" value="1"/>
</dbReference>
<gene>
    <name evidence="4" type="ORF">GSY69_08775</name>
</gene>
<dbReference type="GO" id="GO:0005829">
    <property type="term" value="C:cytosol"/>
    <property type="evidence" value="ECO:0007669"/>
    <property type="project" value="TreeGrafter"/>
</dbReference>
<organism evidence="4 5">
    <name type="scientific">Brevibacterium rongguiense</name>
    <dbReference type="NCBI Taxonomy" id="2695267"/>
    <lineage>
        <taxon>Bacteria</taxon>
        <taxon>Bacillati</taxon>
        <taxon>Actinomycetota</taxon>
        <taxon>Actinomycetes</taxon>
        <taxon>Micrococcales</taxon>
        <taxon>Brevibacteriaceae</taxon>
        <taxon>Brevibacterium</taxon>
    </lineage>
</organism>
<dbReference type="PANTHER" id="PTHR21089:SF1">
    <property type="entry name" value="BIFUNCTIONAL 3-DEHYDROQUINATE DEHYDRATASE_SHIKIMATE DEHYDROGENASE, CHLOROPLASTIC"/>
    <property type="match status" value="1"/>
</dbReference>
<proteinExistence type="predicted"/>
<protein>
    <submittedName>
        <fullName evidence="4">Shikimate dehydrogenase</fullName>
    </submittedName>
</protein>
<dbReference type="InterPro" id="IPR022893">
    <property type="entry name" value="Shikimate_DH_fam"/>
</dbReference>
<accession>A0A6N9H936</accession>
<comment type="pathway">
    <text evidence="1">Metabolic intermediate biosynthesis; chorismate biosynthesis; chorismate from D-erythrose 4-phosphate and phosphoenolpyruvate: step 4/7.</text>
</comment>
<reference evidence="4 5" key="1">
    <citation type="submission" date="2020-01" db="EMBL/GenBank/DDBJ databases">
        <authorList>
            <person name="Deng T."/>
        </authorList>
    </citation>
    <scope>NUCLEOTIDE SEQUENCE [LARGE SCALE GENOMIC DNA]</scope>
    <source>
        <strain evidence="4 5">5221</strain>
    </source>
</reference>
<keyword evidence="5" id="KW-1185">Reference proteome</keyword>
<keyword evidence="2" id="KW-0028">Amino-acid biosynthesis</keyword>
<dbReference type="SUPFAM" id="SSF53223">
    <property type="entry name" value="Aminoacid dehydrogenase-like, N-terminal domain"/>
    <property type="match status" value="1"/>
</dbReference>
<evidence type="ECO:0000256" key="2">
    <source>
        <dbReference type="ARBA" id="ARBA00023141"/>
    </source>
</evidence>
<dbReference type="InterPro" id="IPR046346">
    <property type="entry name" value="Aminoacid_DH-like_N_sf"/>
</dbReference>
<dbReference type="AlphaFoldDB" id="A0A6N9H936"/>
<feature type="domain" description="Shikimate dehydrogenase substrate binding N-terminal" evidence="3">
    <location>
        <begin position="6"/>
        <end position="90"/>
    </location>
</feature>
<dbReference type="PANTHER" id="PTHR21089">
    <property type="entry name" value="SHIKIMATE DEHYDROGENASE"/>
    <property type="match status" value="1"/>
</dbReference>
<dbReference type="Pfam" id="PF08501">
    <property type="entry name" value="Shikimate_dh_N"/>
    <property type="match status" value="1"/>
</dbReference>
<dbReference type="GO" id="GO:0009423">
    <property type="term" value="P:chorismate biosynthetic process"/>
    <property type="evidence" value="ECO:0007669"/>
    <property type="project" value="TreeGrafter"/>
</dbReference>
<evidence type="ECO:0000313" key="4">
    <source>
        <dbReference type="EMBL" id="MYM20054.1"/>
    </source>
</evidence>
<dbReference type="GO" id="GO:0004764">
    <property type="term" value="F:shikimate 3-dehydrogenase (NADP+) activity"/>
    <property type="evidence" value="ECO:0007669"/>
    <property type="project" value="InterPro"/>
</dbReference>
<dbReference type="SUPFAM" id="SSF51735">
    <property type="entry name" value="NAD(P)-binding Rossmann-fold domains"/>
    <property type="match status" value="1"/>
</dbReference>
<keyword evidence="2" id="KW-0057">Aromatic amino acid biosynthesis</keyword>
<dbReference type="InterPro" id="IPR013708">
    <property type="entry name" value="Shikimate_DH-bd_N"/>
</dbReference>
<evidence type="ECO:0000313" key="5">
    <source>
        <dbReference type="Proteomes" id="UP000469215"/>
    </source>
</evidence>
<dbReference type="EMBL" id="WWEQ01000034">
    <property type="protein sequence ID" value="MYM20054.1"/>
    <property type="molecule type" value="Genomic_DNA"/>
</dbReference>
<dbReference type="GO" id="GO:0019632">
    <property type="term" value="P:shikimate metabolic process"/>
    <property type="evidence" value="ECO:0007669"/>
    <property type="project" value="TreeGrafter"/>
</dbReference>
<dbReference type="RefSeq" id="WP_160953478.1">
    <property type="nucleotide sequence ID" value="NZ_WWEQ01000034.1"/>
</dbReference>
<sequence length="291" mass="28613">MPAPGVLGSPIAHSLSPRLHAAAYAALGWEHWSYDRREVGEAALPEVLGADTAHVGFSLTMPLKSALVRLAAARGWELAESAAQTGVGNTWVRTGPPAGAPAGDGGARVLNTDVEGIAAALRAAGAGRPRSAAVVGSGATARSAVLALVGLGTPRLRIIARNARARGELALWARGLGAETAESGLTDAALGREAVTVSTLPAGALAPRGPAPGRPGAVPPVLLDAAYAPESAAAAAAWTAGGGALVPGTRMLVGQAVAQFLAFAAAAGEPAPDPAVVEAAMTATLDAARGA</sequence>
<dbReference type="GO" id="GO:0009073">
    <property type="term" value="P:aromatic amino acid family biosynthetic process"/>
    <property type="evidence" value="ECO:0007669"/>
    <property type="project" value="UniProtKB-KW"/>
</dbReference>
<dbReference type="Proteomes" id="UP000469215">
    <property type="component" value="Unassembled WGS sequence"/>
</dbReference>
<name>A0A6N9H936_9MICO</name>
<evidence type="ECO:0000259" key="3">
    <source>
        <dbReference type="Pfam" id="PF08501"/>
    </source>
</evidence>
<evidence type="ECO:0000256" key="1">
    <source>
        <dbReference type="ARBA" id="ARBA00004871"/>
    </source>
</evidence>
<dbReference type="Gene3D" id="3.40.50.10860">
    <property type="entry name" value="Leucine Dehydrogenase, chain A, domain 1"/>
    <property type="match status" value="1"/>
</dbReference>
<comment type="caution">
    <text evidence="4">The sequence shown here is derived from an EMBL/GenBank/DDBJ whole genome shotgun (WGS) entry which is preliminary data.</text>
</comment>